<dbReference type="PANTHER" id="PTHR11575">
    <property type="entry name" value="5'-NUCLEOTIDASE-RELATED"/>
    <property type="match status" value="1"/>
</dbReference>
<keyword evidence="3" id="KW-1185">Reference proteome</keyword>
<sequence>MRLAGWLLMAVLAAVLSACSGLLLPGGTKPAAGSAPVELQLLSLTDFHGYLQPTADKNNSQLATPEGQLRVGGAAYVAAHLKKLRAERGQGHSMLLSVGDNFSGWPFEVEAFKNEPTVEFLNNIGVEASAAGNHEFDISADFLTRHMMKGECFGTADTDSCFKNSAGKPFGGASFEYLSANISDARTNGLVLKPYIVKNVSDGRGGTIPVGIIGLTEAAALTKEPLSIQMGVLAADAAPELKAGMPSDPAARALVEPANRYAKELQDQGIQTIIVLMHEGAKQSGPYNGCLNPTGPAIDFAKYASPAIDVILTGHWHEAFNCSINDPAGNPRPVMEGGFHGKLITEVNLKIDPATKDVIRGVTEANNRPVTRDIAPDPEVASLVSYWVQRAKQQWAEPLASLTGDLSRTRNAAGESALSDVIADAFYASGQADPSSPAELAMMSGDPKRDLTYAKGQNPADRDGVITFGELYESYGTQISQVNVSFTGEQLIRILEEQWKKKPDGTEAFSPLNVSHNVRYVYDRTKPIGQRIDPAQLFINDKPVDPKKSYRVATTGLLVVSGAATYPSFAGYTGAKRIAAWPVADYLKQQRAVNVPELNRVRSLQP</sequence>
<keyword evidence="2" id="KW-0540">Nuclease</keyword>
<comment type="caution">
    <text evidence="2">The sequence shown here is derived from an EMBL/GenBank/DDBJ whole genome shotgun (WGS) entry which is preliminary data.</text>
</comment>
<proteinExistence type="predicted"/>
<dbReference type="GO" id="GO:0008768">
    <property type="term" value="F:UDP-sugar diphosphatase activity"/>
    <property type="evidence" value="ECO:0007669"/>
    <property type="project" value="TreeGrafter"/>
</dbReference>
<evidence type="ECO:0000259" key="1">
    <source>
        <dbReference type="Pfam" id="PF02872"/>
    </source>
</evidence>
<accession>A0A916NIV2</accession>
<dbReference type="EMBL" id="CAJVAS010000010">
    <property type="protein sequence ID" value="CAG7625473.1"/>
    <property type="molecule type" value="Genomic_DNA"/>
</dbReference>
<evidence type="ECO:0000313" key="3">
    <source>
        <dbReference type="Proteomes" id="UP000693672"/>
    </source>
</evidence>
<evidence type="ECO:0000313" key="2">
    <source>
        <dbReference type="EMBL" id="CAG7625473.1"/>
    </source>
</evidence>
<dbReference type="GO" id="GO:0008253">
    <property type="term" value="F:5'-nucleotidase activity"/>
    <property type="evidence" value="ECO:0007669"/>
    <property type="project" value="TreeGrafter"/>
</dbReference>
<dbReference type="GO" id="GO:0030288">
    <property type="term" value="C:outer membrane-bounded periplasmic space"/>
    <property type="evidence" value="ECO:0007669"/>
    <property type="project" value="TreeGrafter"/>
</dbReference>
<gene>
    <name evidence="2" type="primary">yhcR_1</name>
    <name evidence="2" type="ORF">PAESOLCIP111_02729</name>
</gene>
<protein>
    <submittedName>
        <fullName evidence="2">Endonuclease YhcR</fullName>
        <ecNumber evidence="2">3.1.31.-</ecNumber>
    </submittedName>
</protein>
<dbReference type="PROSITE" id="PS51257">
    <property type="entry name" value="PROKAR_LIPOPROTEIN"/>
    <property type="match status" value="1"/>
</dbReference>
<keyword evidence="2" id="KW-0378">Hydrolase</keyword>
<dbReference type="EC" id="3.1.31.-" evidence="2"/>
<name>A0A916NIV2_9BACL</name>
<feature type="domain" description="5'-Nucleotidase C-terminal" evidence="1">
    <location>
        <begin position="402"/>
        <end position="569"/>
    </location>
</feature>
<dbReference type="InterPro" id="IPR006179">
    <property type="entry name" value="5_nucleotidase/apyrase"/>
</dbReference>
<dbReference type="GO" id="GO:0004519">
    <property type="term" value="F:endonuclease activity"/>
    <property type="evidence" value="ECO:0007669"/>
    <property type="project" value="UniProtKB-KW"/>
</dbReference>
<dbReference type="PANTHER" id="PTHR11575:SF24">
    <property type="entry name" value="5'-NUCLEOTIDASE"/>
    <property type="match status" value="1"/>
</dbReference>
<dbReference type="Proteomes" id="UP000693672">
    <property type="component" value="Unassembled WGS sequence"/>
</dbReference>
<dbReference type="GO" id="GO:0009166">
    <property type="term" value="P:nucleotide catabolic process"/>
    <property type="evidence" value="ECO:0007669"/>
    <property type="project" value="InterPro"/>
</dbReference>
<organism evidence="2 3">
    <name type="scientific">Paenibacillus solanacearum</name>
    <dbReference type="NCBI Taxonomy" id="2048548"/>
    <lineage>
        <taxon>Bacteria</taxon>
        <taxon>Bacillati</taxon>
        <taxon>Bacillota</taxon>
        <taxon>Bacilli</taxon>
        <taxon>Bacillales</taxon>
        <taxon>Paenibacillaceae</taxon>
        <taxon>Paenibacillus</taxon>
    </lineage>
</organism>
<dbReference type="InterPro" id="IPR008334">
    <property type="entry name" value="5'-Nucleotdase_C"/>
</dbReference>
<keyword evidence="2" id="KW-0255">Endonuclease</keyword>
<dbReference type="AlphaFoldDB" id="A0A916NIV2"/>
<reference evidence="2" key="1">
    <citation type="submission" date="2021-06" db="EMBL/GenBank/DDBJ databases">
        <authorList>
            <person name="Criscuolo A."/>
        </authorList>
    </citation>
    <scope>NUCLEOTIDE SEQUENCE</scope>
    <source>
        <strain evidence="2">CIP111600</strain>
    </source>
</reference>
<dbReference type="Pfam" id="PF02872">
    <property type="entry name" value="5_nucleotid_C"/>
    <property type="match status" value="1"/>
</dbReference>